<gene>
    <name evidence="9" type="primary">fhuB</name>
    <name evidence="9" type="ORF">Hs20B_09470</name>
</gene>
<dbReference type="AlphaFoldDB" id="A0A6A0B568"/>
<feature type="transmembrane region" description="Helical" evidence="8">
    <location>
        <begin position="48"/>
        <end position="67"/>
    </location>
</feature>
<feature type="transmembrane region" description="Helical" evidence="8">
    <location>
        <begin position="137"/>
        <end position="158"/>
    </location>
</feature>
<dbReference type="GO" id="GO:0005886">
    <property type="term" value="C:plasma membrane"/>
    <property type="evidence" value="ECO:0007669"/>
    <property type="project" value="UniProtKB-SubCell"/>
</dbReference>
<keyword evidence="5 8" id="KW-0812">Transmembrane</keyword>
<dbReference type="EMBL" id="BLLH01000004">
    <property type="protein sequence ID" value="GFH40549.1"/>
    <property type="molecule type" value="Genomic_DNA"/>
</dbReference>
<keyword evidence="7 8" id="KW-0472">Membrane</keyword>
<organism evidence="9 10">
    <name type="scientific">Pseudolactococcus insecticola</name>
    <dbReference type="NCBI Taxonomy" id="2709158"/>
    <lineage>
        <taxon>Bacteria</taxon>
        <taxon>Bacillati</taxon>
        <taxon>Bacillota</taxon>
        <taxon>Bacilli</taxon>
        <taxon>Lactobacillales</taxon>
        <taxon>Streptococcaceae</taxon>
        <taxon>Pseudolactococcus</taxon>
    </lineage>
</organism>
<evidence type="ECO:0000313" key="9">
    <source>
        <dbReference type="EMBL" id="GFH40549.1"/>
    </source>
</evidence>
<evidence type="ECO:0000256" key="5">
    <source>
        <dbReference type="ARBA" id="ARBA00022692"/>
    </source>
</evidence>
<dbReference type="RefSeq" id="WP_172356183.1">
    <property type="nucleotide sequence ID" value="NZ_BLLH01000004.1"/>
</dbReference>
<evidence type="ECO:0000256" key="7">
    <source>
        <dbReference type="ARBA" id="ARBA00023136"/>
    </source>
</evidence>
<feature type="transmembrane region" description="Helical" evidence="8">
    <location>
        <begin position="7"/>
        <end position="28"/>
    </location>
</feature>
<name>A0A6A0B568_9LACT</name>
<comment type="similarity">
    <text evidence="2">Belongs to the binding-protein-dependent transport system permease family. FecCD subfamily.</text>
</comment>
<comment type="subcellular location">
    <subcellularLocation>
        <location evidence="1">Cell membrane</location>
        <topology evidence="1">Multi-pass membrane protein</topology>
    </subcellularLocation>
</comment>
<dbReference type="GO" id="GO:0022857">
    <property type="term" value="F:transmembrane transporter activity"/>
    <property type="evidence" value="ECO:0007669"/>
    <property type="project" value="InterPro"/>
</dbReference>
<feature type="transmembrane region" description="Helical" evidence="8">
    <location>
        <begin position="266"/>
        <end position="289"/>
    </location>
</feature>
<evidence type="ECO:0000256" key="6">
    <source>
        <dbReference type="ARBA" id="ARBA00022989"/>
    </source>
</evidence>
<feature type="transmembrane region" description="Helical" evidence="8">
    <location>
        <begin position="106"/>
        <end position="125"/>
    </location>
</feature>
<evidence type="ECO:0000256" key="1">
    <source>
        <dbReference type="ARBA" id="ARBA00004651"/>
    </source>
</evidence>
<evidence type="ECO:0000256" key="4">
    <source>
        <dbReference type="ARBA" id="ARBA00022475"/>
    </source>
</evidence>
<dbReference type="InterPro" id="IPR000522">
    <property type="entry name" value="ABC_transptr_permease_BtuC"/>
</dbReference>
<dbReference type="Gene3D" id="1.10.3470.10">
    <property type="entry name" value="ABC transporter involved in vitamin B12 uptake, BtuC"/>
    <property type="match status" value="1"/>
</dbReference>
<keyword evidence="6 8" id="KW-1133">Transmembrane helix</keyword>
<evidence type="ECO:0000256" key="8">
    <source>
        <dbReference type="SAM" id="Phobius"/>
    </source>
</evidence>
<feature type="transmembrane region" description="Helical" evidence="8">
    <location>
        <begin position="235"/>
        <end position="254"/>
    </location>
</feature>
<evidence type="ECO:0000256" key="3">
    <source>
        <dbReference type="ARBA" id="ARBA00022448"/>
    </source>
</evidence>
<dbReference type="Pfam" id="PF01032">
    <property type="entry name" value="FecCD"/>
    <property type="match status" value="1"/>
</dbReference>
<evidence type="ECO:0000313" key="10">
    <source>
        <dbReference type="Proteomes" id="UP000475928"/>
    </source>
</evidence>
<proteinExistence type="inferred from homology"/>
<dbReference type="Proteomes" id="UP000475928">
    <property type="component" value="Unassembled WGS sequence"/>
</dbReference>
<keyword evidence="3" id="KW-0813">Transport</keyword>
<reference evidence="9 10" key="1">
    <citation type="submission" date="2020-02" db="EMBL/GenBank/DDBJ databases">
        <title>Draft genome sequence of Lactococcus sp. Hs20B0-1.</title>
        <authorList>
            <person name="Noda S."/>
            <person name="Yuki M."/>
            <person name="Ohkuma M."/>
        </authorList>
    </citation>
    <scope>NUCLEOTIDE SEQUENCE [LARGE SCALE GENOMIC DNA]</scope>
    <source>
        <strain evidence="9 10">Hs20B0-1</strain>
    </source>
</reference>
<feature type="transmembrane region" description="Helical" evidence="8">
    <location>
        <begin position="295"/>
        <end position="313"/>
    </location>
</feature>
<comment type="caution">
    <text evidence="9">The sequence shown here is derived from an EMBL/GenBank/DDBJ whole genome shotgun (WGS) entry which is preliminary data.</text>
</comment>
<protein>
    <submittedName>
        <fullName evidence="9">Ferrichrome ABC transporter permease</fullName>
    </submittedName>
</protein>
<sequence length="321" mass="34232">MSRHRFFLSVNLLVLALIVIAVMSLAIGNKTYALTNLLGNDIVTQIRLPRLLATLFVGILLSASGLMMQSMTQNPIAELSTLGISSGSSFALAILLGLGFGTSSLISLLAGALGAGLAFVLVVVLTARSRFNPLKTLLVGMSLSMIFTSLASSISFYTKNTQTYFMWLVGSFSGVTREKVWFMALVTLIFLAVIGVFGKQIKILGFGQELATSLGVNVAGVRTLMMILVVLASSIVVSSVGVISFVGLITPHIAKRLVRNDAHFGQIFILSSLLGMCLLSLSDFLARVIFMPYEFPVGAITMLLGAPFFLYLVRTTSGGGK</sequence>
<evidence type="ECO:0000256" key="2">
    <source>
        <dbReference type="ARBA" id="ARBA00007935"/>
    </source>
</evidence>
<dbReference type="InterPro" id="IPR037294">
    <property type="entry name" value="ABC_BtuC-like"/>
</dbReference>
<accession>A0A6A0B568</accession>
<feature type="transmembrane region" description="Helical" evidence="8">
    <location>
        <begin position="180"/>
        <end position="198"/>
    </location>
</feature>
<dbReference type="CDD" id="cd06550">
    <property type="entry name" value="TM_ABC_iron-siderophores_like"/>
    <property type="match status" value="1"/>
</dbReference>
<feature type="transmembrane region" description="Helical" evidence="8">
    <location>
        <begin position="79"/>
        <end position="100"/>
    </location>
</feature>
<dbReference type="SUPFAM" id="SSF81345">
    <property type="entry name" value="ABC transporter involved in vitamin B12 uptake, BtuC"/>
    <property type="match status" value="1"/>
</dbReference>
<dbReference type="PANTHER" id="PTHR30472:SF25">
    <property type="entry name" value="ABC TRANSPORTER PERMEASE PROTEIN MJ0876-RELATED"/>
    <property type="match status" value="1"/>
</dbReference>
<keyword evidence="4" id="KW-1003">Cell membrane</keyword>
<dbReference type="PANTHER" id="PTHR30472">
    <property type="entry name" value="FERRIC ENTEROBACTIN TRANSPORT SYSTEM PERMEASE PROTEIN"/>
    <property type="match status" value="1"/>
</dbReference>
<keyword evidence="10" id="KW-1185">Reference proteome</keyword>